<evidence type="ECO:0000256" key="1">
    <source>
        <dbReference type="ARBA" id="ARBA00008761"/>
    </source>
</evidence>
<dbReference type="GO" id="GO:0004519">
    <property type="term" value="F:endonuclease activity"/>
    <property type="evidence" value="ECO:0007669"/>
    <property type="project" value="UniProtKB-KW"/>
</dbReference>
<dbReference type="RefSeq" id="WP_227211216.1">
    <property type="nucleotide sequence ID" value="NZ_BAABZQ010000001.1"/>
</dbReference>
<comment type="similarity">
    <text evidence="1">In the C-terminal section; belongs to the transposase 35 family.</text>
</comment>
<reference evidence="7 8" key="1">
    <citation type="submission" date="2024-04" db="EMBL/GenBank/DDBJ databases">
        <title>Defined microbial consortia suppress multidrug-resistant proinflammatory Enterobacteriaceae via ecological control.</title>
        <authorList>
            <person name="Furuichi M."/>
            <person name="Kawaguchi T."/>
            <person name="Pust M."/>
            <person name="Yasuma K."/>
            <person name="Plichta D."/>
            <person name="Hasegawa N."/>
            <person name="Ohya T."/>
            <person name="Bhattarai S."/>
            <person name="Sasajima S."/>
            <person name="Aoto Y."/>
            <person name="Tuganbaev T."/>
            <person name="Yaginuma M."/>
            <person name="Ueda M."/>
            <person name="Okahashi N."/>
            <person name="Amafuji K."/>
            <person name="Kiridooshi Y."/>
            <person name="Sugita K."/>
            <person name="Strazar M."/>
            <person name="Skelly A."/>
            <person name="Suda W."/>
            <person name="Hattori M."/>
            <person name="Nakamoto N."/>
            <person name="Caballero S."/>
            <person name="Norman J."/>
            <person name="Olle B."/>
            <person name="Tanoue T."/>
            <person name="Arita M."/>
            <person name="Bucci V."/>
            <person name="Atarashi K."/>
            <person name="Xavier R."/>
            <person name="Honda K."/>
        </authorList>
    </citation>
    <scope>NUCLEOTIDE SEQUENCE [LARGE SCALE GENOMIC DNA]</scope>
    <source>
        <strain evidence="8">k34-0107-D12</strain>
    </source>
</reference>
<keyword evidence="2" id="KW-0815">Transposition</keyword>
<keyword evidence="7" id="KW-0255">Endonuclease</keyword>
<dbReference type="NCBIfam" id="TIGR01766">
    <property type="entry name" value="IS200/IS605 family accessory protein TnpB-like domain"/>
    <property type="match status" value="1"/>
</dbReference>
<proteinExistence type="inferred from homology"/>
<keyword evidence="8" id="KW-1185">Reference proteome</keyword>
<organism evidence="7 8">
    <name type="scientific">Blautia parvula</name>
    <dbReference type="NCBI Taxonomy" id="2877527"/>
    <lineage>
        <taxon>Bacteria</taxon>
        <taxon>Bacillati</taxon>
        <taxon>Bacillota</taxon>
        <taxon>Clostridia</taxon>
        <taxon>Lachnospirales</taxon>
        <taxon>Lachnospiraceae</taxon>
        <taxon>Blautia</taxon>
    </lineage>
</organism>
<feature type="domain" description="Probable transposase IS891/IS1136/IS1341" evidence="5">
    <location>
        <begin position="175"/>
        <end position="294"/>
    </location>
</feature>
<evidence type="ECO:0000259" key="5">
    <source>
        <dbReference type="Pfam" id="PF01385"/>
    </source>
</evidence>
<evidence type="ECO:0000256" key="2">
    <source>
        <dbReference type="ARBA" id="ARBA00022578"/>
    </source>
</evidence>
<gene>
    <name evidence="7" type="ORF">K340107D12_43360</name>
</gene>
<dbReference type="Pfam" id="PF07282">
    <property type="entry name" value="Cas12f1-like_TNB"/>
    <property type="match status" value="1"/>
</dbReference>
<dbReference type="EMBL" id="BAABZQ010000001">
    <property type="protein sequence ID" value="GAA6501520.1"/>
    <property type="molecule type" value="Genomic_DNA"/>
</dbReference>
<dbReference type="Proteomes" id="UP001600941">
    <property type="component" value="Unassembled WGS sequence"/>
</dbReference>
<evidence type="ECO:0000313" key="7">
    <source>
        <dbReference type="EMBL" id="GAA6501520.1"/>
    </source>
</evidence>
<evidence type="ECO:0000256" key="3">
    <source>
        <dbReference type="ARBA" id="ARBA00023125"/>
    </source>
</evidence>
<dbReference type="NCBIfam" id="NF040570">
    <property type="entry name" value="guided_TnpB"/>
    <property type="match status" value="1"/>
</dbReference>
<keyword evidence="7" id="KW-0378">Hydrolase</keyword>
<evidence type="ECO:0000259" key="6">
    <source>
        <dbReference type="Pfam" id="PF07282"/>
    </source>
</evidence>
<name>A0ABQ0BYA5_9FIRM</name>
<protein>
    <submittedName>
        <fullName evidence="7">RNA-guided endonuclease TnpB family protein</fullName>
    </submittedName>
</protein>
<keyword evidence="3" id="KW-0238">DNA-binding</keyword>
<dbReference type="InterPro" id="IPR001959">
    <property type="entry name" value="Transposase"/>
</dbReference>
<evidence type="ECO:0000313" key="8">
    <source>
        <dbReference type="Proteomes" id="UP001600941"/>
    </source>
</evidence>
<evidence type="ECO:0000256" key="4">
    <source>
        <dbReference type="ARBA" id="ARBA00023172"/>
    </source>
</evidence>
<accession>A0ABQ0BYA5</accession>
<feature type="domain" description="Cas12f1-like TNB" evidence="6">
    <location>
        <begin position="312"/>
        <end position="381"/>
    </location>
</feature>
<dbReference type="Pfam" id="PF01385">
    <property type="entry name" value="OrfB_IS605"/>
    <property type="match status" value="1"/>
</dbReference>
<keyword evidence="7" id="KW-0540">Nuclease</keyword>
<keyword evidence="4" id="KW-0233">DNA recombination</keyword>
<sequence length="407" mass="47939">MFLSRREVFLPTEEQKIILGHMGYAAFKLWNVANYEKRNYKEIGMTRYPNWYDQKKRLKENFFYKNLPSQTAQDVLQQLEEAWKSFFVLLRSKGVENPRPPRFRKEKMDITFLKDAIRQEEGKIRLTIPKQLKTYLKSQGVDADHLYLKTKRFSDIQIKEIQIKFDEKRYTAIAVYEETDVPMQEDNGHYLGIDMGLKNTLACYDSAGKTFLLNGLLNTTHYFDKEIARYQGISDRQQSCCGIKYPKKTKKVRSLYRKKKNKVSDLIHKTTRYVAEYCQAEHITTVVIGDMKGIRKGKDLGRINQQLHSFPYEKILQKLEYKLKRYGIRMIRQKENYSSQCSPKSDKVGKAFAQSQNRKYRGLYIDEPDIYNADCVGAYNILRLYLQKNKLPFSEAAGLNCPQKVFV</sequence>
<dbReference type="InterPro" id="IPR010095">
    <property type="entry name" value="Cas12f1-like_TNB"/>
</dbReference>
<comment type="caution">
    <text evidence="7">The sequence shown here is derived from an EMBL/GenBank/DDBJ whole genome shotgun (WGS) entry which is preliminary data.</text>
</comment>